<evidence type="ECO:0000313" key="2">
    <source>
        <dbReference type="Proteomes" id="UP001054945"/>
    </source>
</evidence>
<reference evidence="1 2" key="1">
    <citation type="submission" date="2021-06" db="EMBL/GenBank/DDBJ databases">
        <title>Caerostris extrusa draft genome.</title>
        <authorList>
            <person name="Kono N."/>
            <person name="Arakawa K."/>
        </authorList>
    </citation>
    <scope>NUCLEOTIDE SEQUENCE [LARGE SCALE GENOMIC DNA]</scope>
</reference>
<dbReference type="AlphaFoldDB" id="A0AAV4XAS0"/>
<gene>
    <name evidence="1" type="ORF">CEXT_256911</name>
</gene>
<proteinExistence type="predicted"/>
<comment type="caution">
    <text evidence="1">The sequence shown here is derived from an EMBL/GenBank/DDBJ whole genome shotgun (WGS) entry which is preliminary data.</text>
</comment>
<accession>A0AAV4XAS0</accession>
<keyword evidence="2" id="KW-1185">Reference proteome</keyword>
<protein>
    <submittedName>
        <fullName evidence="1">Uncharacterized protein</fullName>
    </submittedName>
</protein>
<dbReference type="EMBL" id="BPLR01000022">
    <property type="protein sequence ID" value="GIY91538.1"/>
    <property type="molecule type" value="Genomic_DNA"/>
</dbReference>
<sequence length="77" mass="8785">MKTKNLSKSQRVVGDAQEFTLKKLALPQILPNFISQIDSSYTSLLWSLFGVIPIKEISSRRDQAFKNGWDMLCLEPI</sequence>
<evidence type="ECO:0000313" key="1">
    <source>
        <dbReference type="EMBL" id="GIY91538.1"/>
    </source>
</evidence>
<organism evidence="1 2">
    <name type="scientific">Caerostris extrusa</name>
    <name type="common">Bark spider</name>
    <name type="synonym">Caerostris bankana</name>
    <dbReference type="NCBI Taxonomy" id="172846"/>
    <lineage>
        <taxon>Eukaryota</taxon>
        <taxon>Metazoa</taxon>
        <taxon>Ecdysozoa</taxon>
        <taxon>Arthropoda</taxon>
        <taxon>Chelicerata</taxon>
        <taxon>Arachnida</taxon>
        <taxon>Araneae</taxon>
        <taxon>Araneomorphae</taxon>
        <taxon>Entelegynae</taxon>
        <taxon>Araneoidea</taxon>
        <taxon>Araneidae</taxon>
        <taxon>Caerostris</taxon>
    </lineage>
</organism>
<name>A0AAV4XAS0_CAEEX</name>
<dbReference type="Proteomes" id="UP001054945">
    <property type="component" value="Unassembled WGS sequence"/>
</dbReference>